<name>A0AAV9RMZ8_9TELE</name>
<keyword evidence="2" id="KW-0812">Transmembrane</keyword>
<feature type="region of interest" description="Disordered" evidence="1">
    <location>
        <begin position="421"/>
        <end position="443"/>
    </location>
</feature>
<comment type="caution">
    <text evidence="3">The sequence shown here is derived from an EMBL/GenBank/DDBJ whole genome shotgun (WGS) entry which is preliminary data.</text>
</comment>
<reference evidence="3 4" key="1">
    <citation type="submission" date="2021-06" db="EMBL/GenBank/DDBJ databases">
        <authorList>
            <person name="Palmer J.M."/>
        </authorList>
    </citation>
    <scope>NUCLEOTIDE SEQUENCE [LARGE SCALE GENOMIC DNA]</scope>
    <source>
        <strain evidence="3 4">MEX-2019</strain>
        <tissue evidence="3">Muscle</tissue>
    </source>
</reference>
<dbReference type="Proteomes" id="UP001311232">
    <property type="component" value="Unassembled WGS sequence"/>
</dbReference>
<keyword evidence="2" id="KW-1133">Transmembrane helix</keyword>
<keyword evidence="2" id="KW-0472">Membrane</keyword>
<dbReference type="AlphaFoldDB" id="A0AAV9RMZ8"/>
<evidence type="ECO:0000256" key="1">
    <source>
        <dbReference type="SAM" id="MobiDB-lite"/>
    </source>
</evidence>
<accession>A0AAV9RMZ8</accession>
<protein>
    <submittedName>
        <fullName evidence="3">Uncharacterized protein</fullName>
    </submittedName>
</protein>
<gene>
    <name evidence="3" type="ORF">CRENBAI_005618</name>
</gene>
<feature type="transmembrane region" description="Helical" evidence="2">
    <location>
        <begin position="25"/>
        <end position="45"/>
    </location>
</feature>
<evidence type="ECO:0000256" key="2">
    <source>
        <dbReference type="SAM" id="Phobius"/>
    </source>
</evidence>
<dbReference type="InterPro" id="IPR031390">
    <property type="entry name" value="OFCC1"/>
</dbReference>
<feature type="transmembrane region" description="Helical" evidence="2">
    <location>
        <begin position="175"/>
        <end position="201"/>
    </location>
</feature>
<evidence type="ECO:0000313" key="3">
    <source>
        <dbReference type="EMBL" id="KAK5610385.1"/>
    </source>
</evidence>
<evidence type="ECO:0000313" key="4">
    <source>
        <dbReference type="Proteomes" id="UP001311232"/>
    </source>
</evidence>
<keyword evidence="4" id="KW-1185">Reference proteome</keyword>
<dbReference type="PANTHER" id="PTHR33862">
    <property type="entry name" value="OROFACIAL CLEFT 1 CANDIDATE GENE 1 PROTEIN"/>
    <property type="match status" value="1"/>
</dbReference>
<organism evidence="3 4">
    <name type="scientific">Crenichthys baileyi</name>
    <name type="common">White River springfish</name>
    <dbReference type="NCBI Taxonomy" id="28760"/>
    <lineage>
        <taxon>Eukaryota</taxon>
        <taxon>Metazoa</taxon>
        <taxon>Chordata</taxon>
        <taxon>Craniata</taxon>
        <taxon>Vertebrata</taxon>
        <taxon>Euteleostomi</taxon>
        <taxon>Actinopterygii</taxon>
        <taxon>Neopterygii</taxon>
        <taxon>Teleostei</taxon>
        <taxon>Neoteleostei</taxon>
        <taxon>Acanthomorphata</taxon>
        <taxon>Ovalentaria</taxon>
        <taxon>Atherinomorphae</taxon>
        <taxon>Cyprinodontiformes</taxon>
        <taxon>Goodeidae</taxon>
        <taxon>Crenichthys</taxon>
    </lineage>
</organism>
<feature type="transmembrane region" description="Helical" evidence="2">
    <location>
        <begin position="86"/>
        <end position="108"/>
    </location>
</feature>
<sequence>MLPSELGLPLSWQQQQLHISWHDSIQQLGLIILLLALMWFVRLYLHYCSQWLYLQAIAVPVNKFHFDAHTVDLIYQSSLLHTREELAMVVVGPLTLNAVTFLLVLIRWGCQLIFGSLPSFTSNFIMAQGVWTVLDPLAVFAVDAVLGHLTYSPDTPVGDAAKLYWHFYRADGSGAAGVIITVFLYAVHFLLSITILTIYLLRFHNDGRMLDVYQRLTAKEGVYFLPEDLELSNQELSYIVKKAEQWRGFNGERRKYKIITKTETRLVRCLISLWKTISEDIPLSRDRSINTKSELHGRKGERGAAWKALEMFSQLDCINILSTFAPFVTLCLGNGVPAGKFGNTQGALQLQHGWRQSPLLSPFPHSLLCSFRHPQALKMHACVASLVTRELDSRGLRARRGVYPKQVAVYDYVWTAEDSLSSSAAPSDEPHTEGGSPPESETSTHVVIHTLYLSGLKQRYRHFLRQPDGAIIEVIGELHGLGNANKEVPCLERSPSTQREDKGDACVLLQLRKRKKLFARSNRVEPIAGSGCGSSFALHNLTQ</sequence>
<dbReference type="EMBL" id="JAHHUM010001579">
    <property type="protein sequence ID" value="KAK5610385.1"/>
    <property type="molecule type" value="Genomic_DNA"/>
</dbReference>
<proteinExistence type="predicted"/>
<dbReference type="PANTHER" id="PTHR33862:SF3">
    <property type="entry name" value="OROFACIAL CLEFT 1 CANDIDATE GENE 1 PROTEIN"/>
    <property type="match status" value="1"/>
</dbReference>